<dbReference type="EMBL" id="CP021886">
    <property type="protein sequence ID" value="AWI34125.1"/>
    <property type="molecule type" value="Genomic_DNA"/>
</dbReference>
<organism evidence="8 9">
    <name type="scientific">Helicobacter apodemus</name>
    <dbReference type="NCBI Taxonomy" id="135569"/>
    <lineage>
        <taxon>Bacteria</taxon>
        <taxon>Pseudomonadati</taxon>
        <taxon>Campylobacterota</taxon>
        <taxon>Epsilonproteobacteria</taxon>
        <taxon>Campylobacterales</taxon>
        <taxon>Helicobacteraceae</taxon>
        <taxon>Helicobacter</taxon>
    </lineage>
</organism>
<evidence type="ECO:0000256" key="6">
    <source>
        <dbReference type="ARBA" id="ARBA00023136"/>
    </source>
</evidence>
<reference evidence="8 9" key="1">
    <citation type="submission" date="2017-06" db="EMBL/GenBank/DDBJ databases">
        <title>Complete genome of Helicobacter apodemus.</title>
        <authorList>
            <person name="Cho S."/>
        </authorList>
    </citation>
    <scope>NUCLEOTIDE SEQUENCE [LARGE SCALE GENOMIC DNA]</scope>
    <source>
        <strain evidence="9">SNUVETPUB-15-01</strain>
    </source>
</reference>
<feature type="transmembrane region" description="Helical" evidence="7">
    <location>
        <begin position="80"/>
        <end position="100"/>
    </location>
</feature>
<keyword evidence="3" id="KW-1003">Cell membrane</keyword>
<keyword evidence="5 7" id="KW-1133">Transmembrane helix</keyword>
<dbReference type="OrthoDB" id="21094at2"/>
<keyword evidence="6 7" id="KW-0472">Membrane</keyword>
<feature type="transmembrane region" description="Helical" evidence="7">
    <location>
        <begin position="187"/>
        <end position="208"/>
    </location>
</feature>
<evidence type="ECO:0000313" key="9">
    <source>
        <dbReference type="Proteomes" id="UP000244890"/>
    </source>
</evidence>
<evidence type="ECO:0000256" key="3">
    <source>
        <dbReference type="ARBA" id="ARBA00022475"/>
    </source>
</evidence>
<gene>
    <name evidence="8" type="ORF">CDV25_04625</name>
</gene>
<dbReference type="GO" id="GO:0005886">
    <property type="term" value="C:plasma membrane"/>
    <property type="evidence" value="ECO:0007669"/>
    <property type="project" value="UniProtKB-SubCell"/>
</dbReference>
<dbReference type="AlphaFoldDB" id="A0A2U8FFC3"/>
<evidence type="ECO:0000256" key="4">
    <source>
        <dbReference type="ARBA" id="ARBA00022692"/>
    </source>
</evidence>
<dbReference type="RefSeq" id="WP_108910966.1">
    <property type="nucleotide sequence ID" value="NZ_CP021886.1"/>
</dbReference>
<comment type="subcellular location">
    <subcellularLocation>
        <location evidence="1 7">Cell membrane</location>
        <topology evidence="1 7">Multi-pass membrane protein</topology>
    </subcellularLocation>
</comment>
<keyword evidence="4 7" id="KW-0812">Transmembrane</keyword>
<sequence length="211" mass="23808">MLVEIQSELYFILLATIAIIAVLNPFGNLPQFLDMTEGLALNTRKDLFRKILYTAFVIVMVFLFSGSFIMTYLFKVDINHLRIAGGLLLIIISLKSLIMPKKEEEFSHYQNLSKNELLNRSVVPMAFPMLVGPGTLSTITVIAEESGLVITIFAIIVAFIFMLILFHYATTIEHIIGKLILQVFSRIVLVFIMAMGVKMMITGFKFLLHLA</sequence>
<evidence type="ECO:0000256" key="1">
    <source>
        <dbReference type="ARBA" id="ARBA00004651"/>
    </source>
</evidence>
<proteinExistence type="inferred from homology"/>
<feature type="transmembrane region" description="Helical" evidence="7">
    <location>
        <begin position="51"/>
        <end position="74"/>
    </location>
</feature>
<dbReference type="InterPro" id="IPR002771">
    <property type="entry name" value="Multi_antbiot-R_MarC"/>
</dbReference>
<feature type="transmembrane region" description="Helical" evidence="7">
    <location>
        <begin position="121"/>
        <end position="142"/>
    </location>
</feature>
<evidence type="ECO:0000256" key="7">
    <source>
        <dbReference type="RuleBase" id="RU362048"/>
    </source>
</evidence>
<dbReference type="PANTHER" id="PTHR33508:SF1">
    <property type="entry name" value="UPF0056 MEMBRANE PROTEIN YHCE"/>
    <property type="match status" value="1"/>
</dbReference>
<evidence type="ECO:0000313" key="8">
    <source>
        <dbReference type="EMBL" id="AWI34125.1"/>
    </source>
</evidence>
<evidence type="ECO:0000256" key="5">
    <source>
        <dbReference type="ARBA" id="ARBA00022989"/>
    </source>
</evidence>
<feature type="transmembrane region" description="Helical" evidence="7">
    <location>
        <begin position="148"/>
        <end position="166"/>
    </location>
</feature>
<protein>
    <recommendedName>
        <fullName evidence="7">UPF0056 membrane protein</fullName>
    </recommendedName>
</protein>
<accession>A0A2U8FFC3</accession>
<dbReference type="PANTHER" id="PTHR33508">
    <property type="entry name" value="UPF0056 MEMBRANE PROTEIN YHCE"/>
    <property type="match status" value="1"/>
</dbReference>
<dbReference type="Pfam" id="PF01914">
    <property type="entry name" value="MarC"/>
    <property type="match status" value="1"/>
</dbReference>
<dbReference type="NCBIfam" id="TIGR00427">
    <property type="entry name" value="NAAT family transporter"/>
    <property type="match status" value="1"/>
</dbReference>
<feature type="transmembrane region" description="Helical" evidence="7">
    <location>
        <begin position="12"/>
        <end position="30"/>
    </location>
</feature>
<evidence type="ECO:0000256" key="2">
    <source>
        <dbReference type="ARBA" id="ARBA00009784"/>
    </source>
</evidence>
<name>A0A2U8FFC3_9HELI</name>
<comment type="similarity">
    <text evidence="2 7">Belongs to the UPF0056 (MarC) family.</text>
</comment>
<dbReference type="KEGG" id="had:CDV25_04625"/>
<dbReference type="Proteomes" id="UP000244890">
    <property type="component" value="Chromosome"/>
</dbReference>